<keyword evidence="2" id="KW-0159">Chromosome partition</keyword>
<dbReference type="GO" id="GO:0051301">
    <property type="term" value="P:cell division"/>
    <property type="evidence" value="ECO:0007669"/>
    <property type="project" value="UniProtKB-KW"/>
</dbReference>
<accession>C6E7B3</accession>
<evidence type="ECO:0000256" key="1">
    <source>
        <dbReference type="ARBA" id="ARBA00044777"/>
    </source>
</evidence>
<evidence type="ECO:0000256" key="2">
    <source>
        <dbReference type="HAMAP-Rule" id="MF_01805"/>
    </source>
</evidence>
<keyword evidence="2" id="KW-0131">Cell cycle</keyword>
<sequence>MSLDTMQSNLFSDALEQSYRVQIEEFEGPLDLLLHLIKKNELDIYNIPIAAITRQYLEYMELMKELNLDIAGEFLVMAATLLQIKSRMLLPATQEEDGEAEVEDPRAELVRRLLEYQRYRDASQLLSARNLLGRDVFARSFDSPELAAMEPQEEPADVELFELIEAFQRVLARVSVDTFHDVVADGISIADRIGEVLSVLHAEKTVCFDALFTVGMTRDLLVVTFLSILELAKMKLIRVTQVESLGSIWLTLSADQQEAGPEQQGGEQEVGDLNSLETAEDAVVG</sequence>
<dbReference type="InterPro" id="IPR003768">
    <property type="entry name" value="ScpA"/>
</dbReference>
<proteinExistence type="inferred from homology"/>
<dbReference type="eggNOG" id="COG1354">
    <property type="taxonomic scope" value="Bacteria"/>
</dbReference>
<keyword evidence="2" id="KW-0132">Cell division</keyword>
<comment type="similarity">
    <text evidence="2">Belongs to the ScpA family.</text>
</comment>
<dbReference type="STRING" id="443144.GM21_1926"/>
<gene>
    <name evidence="2" type="primary">scpA</name>
    <name evidence="4" type="ordered locus">GM21_1926</name>
</gene>
<evidence type="ECO:0000256" key="3">
    <source>
        <dbReference type="SAM" id="MobiDB-lite"/>
    </source>
</evidence>
<dbReference type="Pfam" id="PF02616">
    <property type="entry name" value="SMC_ScpA"/>
    <property type="match status" value="1"/>
</dbReference>
<keyword evidence="2" id="KW-0963">Cytoplasm</keyword>
<comment type="subunit">
    <text evidence="2">Component of a cohesin-like complex composed of ScpA, ScpB and the Smc homodimer, in which ScpA and ScpB bind to the head domain of Smc. The presence of the three proteins is required for the association of the complex with DNA.</text>
</comment>
<comment type="function">
    <text evidence="2">Participates in chromosomal partition during cell division. May act via the formation of a condensin-like complex containing Smc and ScpB that pull DNA away from mid-cell into both cell halves.</text>
</comment>
<name>C6E7B3_GEOSM</name>
<organism evidence="4">
    <name type="scientific">Geobacter sp. (strain M21)</name>
    <dbReference type="NCBI Taxonomy" id="443144"/>
    <lineage>
        <taxon>Bacteria</taxon>
        <taxon>Pseudomonadati</taxon>
        <taxon>Thermodesulfobacteriota</taxon>
        <taxon>Desulfuromonadia</taxon>
        <taxon>Geobacterales</taxon>
        <taxon>Geobacteraceae</taxon>
        <taxon>Geobacter</taxon>
    </lineage>
</organism>
<dbReference type="GO" id="GO:0005737">
    <property type="term" value="C:cytoplasm"/>
    <property type="evidence" value="ECO:0007669"/>
    <property type="project" value="UniProtKB-SubCell"/>
</dbReference>
<dbReference type="AlphaFoldDB" id="C6E7B3"/>
<dbReference type="PANTHER" id="PTHR33969:SF2">
    <property type="entry name" value="SEGREGATION AND CONDENSATION PROTEIN A"/>
    <property type="match status" value="1"/>
</dbReference>
<reference evidence="4" key="1">
    <citation type="submission" date="2009-07" db="EMBL/GenBank/DDBJ databases">
        <title>Complete sequence of Geobacter sp. M21.</title>
        <authorList>
            <consortium name="US DOE Joint Genome Institute"/>
            <person name="Lucas S."/>
            <person name="Copeland A."/>
            <person name="Lapidus A."/>
            <person name="Glavina del Rio T."/>
            <person name="Dalin E."/>
            <person name="Tice H."/>
            <person name="Bruce D."/>
            <person name="Goodwin L."/>
            <person name="Pitluck S."/>
            <person name="Saunders E."/>
            <person name="Brettin T."/>
            <person name="Detter J.C."/>
            <person name="Han C."/>
            <person name="Larimer F."/>
            <person name="Land M."/>
            <person name="Hauser L."/>
            <person name="Kyrpides N."/>
            <person name="Ovchinnikova G."/>
            <person name="Lovley D."/>
        </authorList>
    </citation>
    <scope>NUCLEOTIDE SEQUENCE [LARGE SCALE GENOMIC DNA]</scope>
    <source>
        <strain evidence="4">M21</strain>
    </source>
</reference>
<dbReference type="GO" id="GO:0006260">
    <property type="term" value="P:DNA replication"/>
    <property type="evidence" value="ECO:0007669"/>
    <property type="project" value="UniProtKB-UniRule"/>
</dbReference>
<dbReference type="PANTHER" id="PTHR33969">
    <property type="entry name" value="SEGREGATION AND CONDENSATION PROTEIN A"/>
    <property type="match status" value="1"/>
</dbReference>
<dbReference type="OrthoDB" id="9811016at2"/>
<evidence type="ECO:0000313" key="4">
    <source>
        <dbReference type="EMBL" id="ACT17979.1"/>
    </source>
</evidence>
<dbReference type="Gene3D" id="6.10.250.2410">
    <property type="match status" value="1"/>
</dbReference>
<feature type="region of interest" description="Disordered" evidence="3">
    <location>
        <begin position="259"/>
        <end position="285"/>
    </location>
</feature>
<dbReference type="HOGENOM" id="CLU_038686_3_2_7"/>
<dbReference type="KEGG" id="gem:GM21_1926"/>
<protein>
    <recommendedName>
        <fullName evidence="1 2">Segregation and condensation protein A</fullName>
    </recommendedName>
</protein>
<dbReference type="EMBL" id="CP001661">
    <property type="protein sequence ID" value="ACT17979.1"/>
    <property type="molecule type" value="Genomic_DNA"/>
</dbReference>
<dbReference type="GO" id="GO:0007059">
    <property type="term" value="P:chromosome segregation"/>
    <property type="evidence" value="ECO:0007669"/>
    <property type="project" value="UniProtKB-UniRule"/>
</dbReference>
<comment type="subcellular location">
    <subcellularLocation>
        <location evidence="2">Cytoplasm</location>
    </subcellularLocation>
    <text evidence="2">Associated with two foci at the outer edges of the nucleoid region in young cells, and at four foci within both cell halves in older cells.</text>
</comment>
<dbReference type="HAMAP" id="MF_01805">
    <property type="entry name" value="ScpA"/>
    <property type="match status" value="1"/>
</dbReference>